<comment type="caution">
    <text evidence="1">The sequence shown here is derived from an EMBL/GenBank/DDBJ whole genome shotgun (WGS) entry which is preliminary data.</text>
</comment>
<evidence type="ECO:0000313" key="2">
    <source>
        <dbReference type="Proteomes" id="UP000824533"/>
    </source>
</evidence>
<accession>A0ACC1DFC0</accession>
<organism evidence="1 2">
    <name type="scientific">Dendrolimus kikuchii</name>
    <dbReference type="NCBI Taxonomy" id="765133"/>
    <lineage>
        <taxon>Eukaryota</taxon>
        <taxon>Metazoa</taxon>
        <taxon>Ecdysozoa</taxon>
        <taxon>Arthropoda</taxon>
        <taxon>Hexapoda</taxon>
        <taxon>Insecta</taxon>
        <taxon>Pterygota</taxon>
        <taxon>Neoptera</taxon>
        <taxon>Endopterygota</taxon>
        <taxon>Lepidoptera</taxon>
        <taxon>Glossata</taxon>
        <taxon>Ditrysia</taxon>
        <taxon>Bombycoidea</taxon>
        <taxon>Lasiocampidae</taxon>
        <taxon>Dendrolimus</taxon>
    </lineage>
</organism>
<gene>
    <name evidence="1" type="ORF">K1T71_002027</name>
</gene>
<keyword evidence="2" id="KW-1185">Reference proteome</keyword>
<proteinExistence type="predicted"/>
<sequence length="138" mass="15448">MRAYLFLCLVLTAAGLEAHTIHLSHTQKDKAHQLTMECMKESNVKPEVIAESKKGHFADDDDDLKKFTLCFFQKAGILSPDAKLNVDTALEKLPPGVDKAEATKVLEECKNKTGKDKADTAFEIFKCYHHGTKTHILF</sequence>
<name>A0ACC1DFC0_9NEOP</name>
<evidence type="ECO:0000313" key="1">
    <source>
        <dbReference type="EMBL" id="KAJ0182658.1"/>
    </source>
</evidence>
<dbReference type="EMBL" id="CM034389">
    <property type="protein sequence ID" value="KAJ0182658.1"/>
    <property type="molecule type" value="Genomic_DNA"/>
</dbReference>
<reference evidence="1 2" key="1">
    <citation type="journal article" date="2021" name="Front. Genet.">
        <title>Chromosome-Level Genome Assembly Reveals Significant Gene Expansion in the Toll and IMD Signaling Pathways of Dendrolimus kikuchii.</title>
        <authorList>
            <person name="Zhou J."/>
            <person name="Wu P."/>
            <person name="Xiong Z."/>
            <person name="Liu N."/>
            <person name="Zhao N."/>
            <person name="Ji M."/>
            <person name="Qiu Y."/>
            <person name="Yang B."/>
        </authorList>
    </citation>
    <scope>NUCLEOTIDE SEQUENCE [LARGE SCALE GENOMIC DNA]</scope>
    <source>
        <strain evidence="1">Ann1</strain>
    </source>
</reference>
<protein>
    <submittedName>
        <fullName evidence="1">Uncharacterized protein</fullName>
    </submittedName>
</protein>
<dbReference type="Proteomes" id="UP000824533">
    <property type="component" value="Linkage Group LG03"/>
</dbReference>